<dbReference type="AlphaFoldDB" id="X1GJ17"/>
<gene>
    <name evidence="1" type="ORF">S03H2_34622</name>
</gene>
<comment type="caution">
    <text evidence="1">The sequence shown here is derived from an EMBL/GenBank/DDBJ whole genome shotgun (WGS) entry which is preliminary data.</text>
</comment>
<protein>
    <submittedName>
        <fullName evidence="1">Uncharacterized protein</fullName>
    </submittedName>
</protein>
<evidence type="ECO:0000313" key="1">
    <source>
        <dbReference type="EMBL" id="GAH57182.1"/>
    </source>
</evidence>
<proteinExistence type="predicted"/>
<dbReference type="EMBL" id="BARU01021141">
    <property type="protein sequence ID" value="GAH57182.1"/>
    <property type="molecule type" value="Genomic_DNA"/>
</dbReference>
<sequence length="78" mass="9136">MPKCFICHGEYESGRELTCSDECHAELVRRLIARFGEFKKVVRQSTGIAYKVPIRDIIEKGIREQDLDQYPLWEKAYA</sequence>
<name>X1GJ17_9ZZZZ</name>
<reference evidence="1" key="1">
    <citation type="journal article" date="2014" name="Front. Microbiol.">
        <title>High frequency of phylogenetically diverse reductive dehalogenase-homologous genes in deep subseafloor sedimentary metagenomes.</title>
        <authorList>
            <person name="Kawai M."/>
            <person name="Futagami T."/>
            <person name="Toyoda A."/>
            <person name="Takaki Y."/>
            <person name="Nishi S."/>
            <person name="Hori S."/>
            <person name="Arai W."/>
            <person name="Tsubouchi T."/>
            <person name="Morono Y."/>
            <person name="Uchiyama I."/>
            <person name="Ito T."/>
            <person name="Fujiyama A."/>
            <person name="Inagaki F."/>
            <person name="Takami H."/>
        </authorList>
    </citation>
    <scope>NUCLEOTIDE SEQUENCE</scope>
    <source>
        <strain evidence="1">Expedition CK06-06</strain>
    </source>
</reference>
<organism evidence="1">
    <name type="scientific">marine sediment metagenome</name>
    <dbReference type="NCBI Taxonomy" id="412755"/>
    <lineage>
        <taxon>unclassified sequences</taxon>
        <taxon>metagenomes</taxon>
        <taxon>ecological metagenomes</taxon>
    </lineage>
</organism>
<accession>X1GJ17</accession>